<name>A0A0J6SVA9_9HYPH</name>
<accession>A0A0J6SVA9</accession>
<dbReference type="PROSITE" id="PS50937">
    <property type="entry name" value="HTH_MERR_2"/>
    <property type="match status" value="1"/>
</dbReference>
<evidence type="ECO:0000256" key="3">
    <source>
        <dbReference type="ARBA" id="ARBA00023125"/>
    </source>
</evidence>
<feature type="domain" description="HTH merR-type" evidence="6">
    <location>
        <begin position="9"/>
        <end position="83"/>
    </location>
</feature>
<evidence type="ECO:0000313" key="7">
    <source>
        <dbReference type="EMBL" id="KMO37462.1"/>
    </source>
</evidence>
<keyword evidence="3" id="KW-0238">DNA-binding</keyword>
<dbReference type="GO" id="GO:0003677">
    <property type="term" value="F:DNA binding"/>
    <property type="evidence" value="ECO:0007669"/>
    <property type="project" value="UniProtKB-KW"/>
</dbReference>
<dbReference type="PANTHER" id="PTHR30204:SF69">
    <property type="entry name" value="MERR-FAMILY TRANSCRIPTIONAL REGULATOR"/>
    <property type="match status" value="1"/>
</dbReference>
<dbReference type="OrthoDB" id="9802944at2"/>
<reference evidence="7 8" key="1">
    <citation type="submission" date="2015-03" db="EMBL/GenBank/DDBJ databases">
        <title>Genome sequencing of Methylobacterium aquaticum DSM16371 type strain.</title>
        <authorList>
            <person name="Chaudhry V."/>
            <person name="Patil P.B."/>
        </authorList>
    </citation>
    <scope>NUCLEOTIDE SEQUENCE [LARGE SCALE GENOMIC DNA]</scope>
    <source>
        <strain evidence="7 8">DSM 16371</strain>
    </source>
</reference>
<dbReference type="PATRIC" id="fig|270351.6.peg.6293"/>
<feature type="coiled-coil region" evidence="5">
    <location>
        <begin position="93"/>
        <end position="123"/>
    </location>
</feature>
<dbReference type="RefSeq" id="WP_048444534.1">
    <property type="nucleotide sequence ID" value="NZ_LABX01000056.1"/>
</dbReference>
<organism evidence="7 8">
    <name type="scientific">Methylobacterium aquaticum</name>
    <dbReference type="NCBI Taxonomy" id="270351"/>
    <lineage>
        <taxon>Bacteria</taxon>
        <taxon>Pseudomonadati</taxon>
        <taxon>Pseudomonadota</taxon>
        <taxon>Alphaproteobacteria</taxon>
        <taxon>Hyphomicrobiales</taxon>
        <taxon>Methylobacteriaceae</taxon>
        <taxon>Methylobacterium</taxon>
    </lineage>
</organism>
<comment type="caution">
    <text evidence="7">The sequence shown here is derived from an EMBL/GenBank/DDBJ whole genome shotgun (WGS) entry which is preliminary data.</text>
</comment>
<dbReference type="AlphaFoldDB" id="A0A0J6SVA9"/>
<keyword evidence="4" id="KW-0804">Transcription</keyword>
<dbReference type="PANTHER" id="PTHR30204">
    <property type="entry name" value="REDOX-CYCLING DRUG-SENSING TRANSCRIPTIONAL ACTIVATOR SOXR"/>
    <property type="match status" value="1"/>
</dbReference>
<evidence type="ECO:0000256" key="1">
    <source>
        <dbReference type="ARBA" id="ARBA00022491"/>
    </source>
</evidence>
<dbReference type="EMBL" id="LABX01000056">
    <property type="protein sequence ID" value="KMO37462.1"/>
    <property type="molecule type" value="Genomic_DNA"/>
</dbReference>
<evidence type="ECO:0000256" key="4">
    <source>
        <dbReference type="ARBA" id="ARBA00023163"/>
    </source>
</evidence>
<evidence type="ECO:0000256" key="5">
    <source>
        <dbReference type="SAM" id="Coils"/>
    </source>
</evidence>
<dbReference type="GO" id="GO:0003700">
    <property type="term" value="F:DNA-binding transcription factor activity"/>
    <property type="evidence" value="ECO:0007669"/>
    <property type="project" value="InterPro"/>
</dbReference>
<evidence type="ECO:0000259" key="6">
    <source>
        <dbReference type="PROSITE" id="PS50937"/>
    </source>
</evidence>
<proteinExistence type="predicted"/>
<dbReference type="SUPFAM" id="SSF46955">
    <property type="entry name" value="Putative DNA-binding domain"/>
    <property type="match status" value="1"/>
</dbReference>
<dbReference type="InterPro" id="IPR047057">
    <property type="entry name" value="MerR_fam"/>
</dbReference>
<evidence type="ECO:0000256" key="2">
    <source>
        <dbReference type="ARBA" id="ARBA00023015"/>
    </source>
</evidence>
<gene>
    <name evidence="7" type="ORF">VP06_07990</name>
</gene>
<dbReference type="InterPro" id="IPR009061">
    <property type="entry name" value="DNA-bd_dom_put_sf"/>
</dbReference>
<protein>
    <submittedName>
        <fullName evidence="7">MerR family transcriptional regulator</fullName>
    </submittedName>
</protein>
<dbReference type="InterPro" id="IPR015358">
    <property type="entry name" value="Tscrpt_reg_MerR_DNA-bd"/>
</dbReference>
<dbReference type="Pfam" id="PF09278">
    <property type="entry name" value="MerR-DNA-bind"/>
    <property type="match status" value="1"/>
</dbReference>
<dbReference type="SMART" id="SM00422">
    <property type="entry name" value="HTH_MERR"/>
    <property type="match status" value="1"/>
</dbReference>
<evidence type="ECO:0000313" key="8">
    <source>
        <dbReference type="Proteomes" id="UP000035929"/>
    </source>
</evidence>
<keyword evidence="2" id="KW-0805">Transcription regulation</keyword>
<dbReference type="Proteomes" id="UP000035929">
    <property type="component" value="Unassembled WGS sequence"/>
</dbReference>
<dbReference type="InterPro" id="IPR000551">
    <property type="entry name" value="MerR-type_HTH_dom"/>
</dbReference>
<keyword evidence="1" id="KW-0678">Repressor</keyword>
<dbReference type="Gene3D" id="1.10.1660.10">
    <property type="match status" value="1"/>
</dbReference>
<dbReference type="PRINTS" id="PR00040">
    <property type="entry name" value="HTHMERR"/>
</dbReference>
<sequence length="145" mass="15518">MVQGQAVLEITIAGLARAGGVGVETVRYYQRRGLLQTPARPGPAGYGGGIRHYGADDLRQLRFIRSAQVAGFTLEQIAELIALDATDDRPRAQTLAQERIKALDAKIAELQAARRLLARLAETCRAGSAGPCPILSAFEHQAAEP</sequence>
<keyword evidence="5" id="KW-0175">Coiled coil</keyword>